<reference evidence="1 2" key="1">
    <citation type="journal article" date="2003" name="Proc. Natl. Acad. Sci. U.S.A.">
        <title>The complete genome sequence of the carcinogenic bacterium Helicobacter hepaticus.</title>
        <authorList>
            <person name="Suerbaum S."/>
            <person name="Josenhans C."/>
            <person name="Sterzenbach T."/>
            <person name="Drescher B."/>
            <person name="Brandt P."/>
            <person name="Bell M."/>
            <person name="Droege M."/>
            <person name="Fartmann B."/>
            <person name="Fischer H.-P."/>
            <person name="Ge Z."/>
            <person name="Hoerster A."/>
            <person name="Holland R."/>
            <person name="Klein K."/>
            <person name="Koenig J."/>
            <person name="Macko L."/>
            <person name="Mendz G.L."/>
            <person name="Nyakatura G."/>
            <person name="Schauer D.B."/>
            <person name="Shen Z."/>
            <person name="Weber J."/>
            <person name="Frosch M."/>
            <person name="Fox J.G."/>
        </authorList>
    </citation>
    <scope>NUCLEOTIDE SEQUENCE [LARGE SCALE GENOMIC DNA]</scope>
    <source>
        <strain evidence="2">ATCC 51449 / 3B1</strain>
    </source>
</reference>
<evidence type="ECO:0000313" key="1">
    <source>
        <dbReference type="EMBL" id="AAP78206.1"/>
    </source>
</evidence>
<evidence type="ECO:0000313" key="2">
    <source>
        <dbReference type="Proteomes" id="UP000002495"/>
    </source>
</evidence>
<name>Q7VFR6_HELHP</name>
<gene>
    <name evidence="1" type="ordered locus">HH_1609</name>
</gene>
<organism evidence="1 2">
    <name type="scientific">Helicobacter hepaticus (strain ATCC 51449 / 3B1)</name>
    <dbReference type="NCBI Taxonomy" id="235279"/>
    <lineage>
        <taxon>Bacteria</taxon>
        <taxon>Pseudomonadati</taxon>
        <taxon>Campylobacterota</taxon>
        <taxon>Epsilonproteobacteria</taxon>
        <taxon>Campylobacterales</taxon>
        <taxon>Helicobacteraceae</taxon>
        <taxon>Helicobacter</taxon>
    </lineage>
</organism>
<dbReference type="STRING" id="235279.HH_1609"/>
<keyword evidence="2" id="KW-1185">Reference proteome</keyword>
<proteinExistence type="predicted"/>
<sequence>MGDFSGINKGLVIGKCLEETRRKLEGDNLLLRWHLHMG</sequence>
<dbReference type="Proteomes" id="UP000002495">
    <property type="component" value="Chromosome"/>
</dbReference>
<accession>Q7VFR6</accession>
<dbReference type="AlphaFoldDB" id="Q7VFR6"/>
<dbReference type="HOGENOM" id="CLU_3328669_0_0_7"/>
<dbReference type="KEGG" id="hhe:HH_1609"/>
<dbReference type="EMBL" id="AE017125">
    <property type="protein sequence ID" value="AAP78206.1"/>
    <property type="molecule type" value="Genomic_DNA"/>
</dbReference>
<protein>
    <submittedName>
        <fullName evidence="1">Uncharacterized protein</fullName>
    </submittedName>
</protein>